<evidence type="ECO:0000256" key="4">
    <source>
        <dbReference type="ARBA" id="ARBA00013194"/>
    </source>
</evidence>
<keyword evidence="6 9" id="KW-0697">Rotamase</keyword>
<protein>
    <recommendedName>
        <fullName evidence="4 9">peptidylprolyl isomerase</fullName>
        <ecNumber evidence="4 9">5.2.1.8</ecNumber>
    </recommendedName>
</protein>
<evidence type="ECO:0000313" key="12">
    <source>
        <dbReference type="EMBL" id="QOJ78324.1"/>
    </source>
</evidence>
<evidence type="ECO:0000256" key="2">
    <source>
        <dbReference type="ARBA" id="ARBA00004496"/>
    </source>
</evidence>
<feature type="region of interest" description="Disordered" evidence="10">
    <location>
        <begin position="234"/>
        <end position="262"/>
    </location>
</feature>
<accession>A0A7L9FHD6</accession>
<comment type="subcellular location">
    <subcellularLocation>
        <location evidence="2">Cytoplasm</location>
    </subcellularLocation>
</comment>
<evidence type="ECO:0000256" key="8">
    <source>
        <dbReference type="ARBA" id="ARBA00023235"/>
    </source>
</evidence>
<dbReference type="InterPro" id="IPR054016">
    <property type="entry name" value="FKBP26_IF"/>
</dbReference>
<dbReference type="EC" id="5.2.1.8" evidence="4 9"/>
<keyword evidence="7" id="KW-0143">Chaperone</keyword>
<keyword evidence="8 9" id="KW-0413">Isomerase</keyword>
<dbReference type="RefSeq" id="WP_192818296.1">
    <property type="nucleotide sequence ID" value="NZ_CP062310.1"/>
</dbReference>
<dbReference type="AlphaFoldDB" id="A0A7L9FHD6"/>
<dbReference type="EMBL" id="CP062310">
    <property type="protein sequence ID" value="QOJ78324.1"/>
    <property type="molecule type" value="Genomic_DNA"/>
</dbReference>
<dbReference type="InterPro" id="IPR048261">
    <property type="entry name" value="SlpA/SlyD-like_ins_sf"/>
</dbReference>
<evidence type="ECO:0000256" key="5">
    <source>
        <dbReference type="ARBA" id="ARBA00022490"/>
    </source>
</evidence>
<evidence type="ECO:0000256" key="10">
    <source>
        <dbReference type="SAM" id="MobiDB-lite"/>
    </source>
</evidence>
<dbReference type="GO" id="GO:0003755">
    <property type="term" value="F:peptidyl-prolyl cis-trans isomerase activity"/>
    <property type="evidence" value="ECO:0007669"/>
    <property type="project" value="UniProtKB-KW"/>
</dbReference>
<evidence type="ECO:0000256" key="7">
    <source>
        <dbReference type="ARBA" id="ARBA00023186"/>
    </source>
</evidence>
<dbReference type="PANTHER" id="PTHR47861:SF3">
    <property type="entry name" value="FKBP-TYPE PEPTIDYL-PROLYL CIS-TRANS ISOMERASE SLYD"/>
    <property type="match status" value="1"/>
</dbReference>
<dbReference type="InterPro" id="IPR001179">
    <property type="entry name" value="PPIase_FKBP_dom"/>
</dbReference>
<dbReference type="GO" id="GO:0005737">
    <property type="term" value="C:cytoplasm"/>
    <property type="evidence" value="ECO:0007669"/>
    <property type="project" value="UniProtKB-SubCell"/>
</dbReference>
<sequence>MSSEDKRFVLVNYTISILDESGEKIIETTFENVAKEHNLQTQGVFEPELVIIGEGLLFKPVEEALRELKEGESKEVILEPSQAFGERDPKNIRVIPAREFTRQGVVPRVGEEIEVGGQRGRIIRVGGGRVTVDFNHPFAGKKVKTFLKLEKVIVSDEEKIKELFHRWFRGIPREQISAEVKDGEATISVPAVALLHENSYHLINAFIRDVEKYLPRITSINLVFGFRIERSQARESTQTGAQPSSQETSASQEAKAEGEGGQ</sequence>
<dbReference type="Gene3D" id="3.10.50.40">
    <property type="match status" value="1"/>
</dbReference>
<evidence type="ECO:0000256" key="3">
    <source>
        <dbReference type="ARBA" id="ARBA00006577"/>
    </source>
</evidence>
<keyword evidence="13" id="KW-1185">Reference proteome</keyword>
<dbReference type="GeneID" id="59149437"/>
<evidence type="ECO:0000256" key="1">
    <source>
        <dbReference type="ARBA" id="ARBA00000971"/>
    </source>
</evidence>
<gene>
    <name evidence="12" type="ORF">IG193_06035</name>
</gene>
<evidence type="ECO:0000259" key="11">
    <source>
        <dbReference type="PROSITE" id="PS50059"/>
    </source>
</evidence>
<dbReference type="InterPro" id="IPR046357">
    <property type="entry name" value="PPIase_dom_sf"/>
</dbReference>
<dbReference type="KEGG" id="thel:IG193_06035"/>
<evidence type="ECO:0000313" key="13">
    <source>
        <dbReference type="Proteomes" id="UP000594121"/>
    </source>
</evidence>
<evidence type="ECO:0000256" key="6">
    <source>
        <dbReference type="ARBA" id="ARBA00023110"/>
    </source>
</evidence>
<dbReference type="Pfam" id="PF22199">
    <property type="entry name" value="FKBP26_IF"/>
    <property type="match status" value="1"/>
</dbReference>
<feature type="domain" description="PPIase FKBP-type" evidence="11">
    <location>
        <begin position="6"/>
        <end position="96"/>
    </location>
</feature>
<dbReference type="Proteomes" id="UP000594121">
    <property type="component" value="Chromosome"/>
</dbReference>
<feature type="compositionally biased region" description="Polar residues" evidence="10">
    <location>
        <begin position="234"/>
        <end position="252"/>
    </location>
</feature>
<reference evidence="12 13" key="1">
    <citation type="submission" date="2020-10" db="EMBL/GenBank/DDBJ databases">
        <title>Thermofilum lucidum 3507LT sp. nov. a novel member of Thermofilaceae family isolated from Chile hot spring, and proposal of description order Thermofilales.</title>
        <authorList>
            <person name="Zayulina K.S."/>
            <person name="Elcheninov A.G."/>
            <person name="Toshchakov S.V."/>
            <person name="Kublanov I.V."/>
        </authorList>
    </citation>
    <scope>NUCLEOTIDE SEQUENCE [LARGE SCALE GENOMIC DNA]</scope>
    <source>
        <strain evidence="12 13">3507LT</strain>
    </source>
</reference>
<proteinExistence type="inferred from homology"/>
<dbReference type="PROSITE" id="PS50059">
    <property type="entry name" value="FKBP_PPIASE"/>
    <property type="match status" value="1"/>
</dbReference>
<comment type="catalytic activity">
    <reaction evidence="1 9">
        <text>[protein]-peptidylproline (omega=180) = [protein]-peptidylproline (omega=0)</text>
        <dbReference type="Rhea" id="RHEA:16237"/>
        <dbReference type="Rhea" id="RHEA-COMP:10747"/>
        <dbReference type="Rhea" id="RHEA-COMP:10748"/>
        <dbReference type="ChEBI" id="CHEBI:83833"/>
        <dbReference type="ChEBI" id="CHEBI:83834"/>
        <dbReference type="EC" id="5.2.1.8"/>
    </reaction>
</comment>
<dbReference type="Gene3D" id="3.30.70.2210">
    <property type="match status" value="1"/>
</dbReference>
<dbReference type="InParanoid" id="A0A7L9FHD6"/>
<dbReference type="GO" id="GO:0042026">
    <property type="term" value="P:protein refolding"/>
    <property type="evidence" value="ECO:0007669"/>
    <property type="project" value="UniProtKB-ARBA"/>
</dbReference>
<keyword evidence="5" id="KW-0963">Cytoplasm</keyword>
<organism evidence="12 13">
    <name type="scientific">Infirmifilum lucidum</name>
    <dbReference type="NCBI Taxonomy" id="2776706"/>
    <lineage>
        <taxon>Archaea</taxon>
        <taxon>Thermoproteota</taxon>
        <taxon>Thermoprotei</taxon>
        <taxon>Thermofilales</taxon>
        <taxon>Thermofilaceae</taxon>
        <taxon>Infirmifilum</taxon>
    </lineage>
</organism>
<dbReference type="Gene3D" id="2.40.10.330">
    <property type="match status" value="1"/>
</dbReference>
<comment type="similarity">
    <text evidence="3">Belongs to the FKBP-type PPIase family.</text>
</comment>
<dbReference type="SUPFAM" id="SSF54534">
    <property type="entry name" value="FKBP-like"/>
    <property type="match status" value="1"/>
</dbReference>
<name>A0A7L9FHD6_9CREN</name>
<dbReference type="PANTHER" id="PTHR47861">
    <property type="entry name" value="FKBP-TYPE PEPTIDYL-PROLYL CIS-TRANS ISOMERASE SLYD"/>
    <property type="match status" value="1"/>
</dbReference>
<evidence type="ECO:0000256" key="9">
    <source>
        <dbReference type="PROSITE-ProRule" id="PRU00277"/>
    </source>
</evidence>